<evidence type="ECO:0000313" key="3">
    <source>
        <dbReference type="Proteomes" id="UP001139648"/>
    </source>
</evidence>
<protein>
    <submittedName>
        <fullName evidence="2">Uncharacterized protein</fullName>
    </submittedName>
</protein>
<dbReference type="Proteomes" id="UP001139648">
    <property type="component" value="Unassembled WGS sequence"/>
</dbReference>
<proteinExistence type="predicted"/>
<keyword evidence="3" id="KW-1185">Reference proteome</keyword>
<feature type="compositionally biased region" description="Basic and acidic residues" evidence="1">
    <location>
        <begin position="31"/>
        <end position="42"/>
    </location>
</feature>
<dbReference type="RefSeq" id="WP_276082875.1">
    <property type="nucleotide sequence ID" value="NZ_BAABKA010000056.1"/>
</dbReference>
<evidence type="ECO:0000256" key="1">
    <source>
        <dbReference type="SAM" id="MobiDB-lite"/>
    </source>
</evidence>
<name>A0A9X2JZA8_9ACTN</name>
<comment type="caution">
    <text evidence="2">The sequence shown here is derived from an EMBL/GenBank/DDBJ whole genome shotgun (WGS) entry which is preliminary data.</text>
</comment>
<evidence type="ECO:0000313" key="2">
    <source>
        <dbReference type="EMBL" id="MCP2355087.1"/>
    </source>
</evidence>
<reference evidence="2" key="1">
    <citation type="submission" date="2022-06" db="EMBL/GenBank/DDBJ databases">
        <title>Sequencing the genomes of 1000 actinobacteria strains.</title>
        <authorList>
            <person name="Klenk H.-P."/>
        </authorList>
    </citation>
    <scope>NUCLEOTIDE SEQUENCE</scope>
    <source>
        <strain evidence="2">DSM 46694</strain>
    </source>
</reference>
<organism evidence="2 3">
    <name type="scientific">Nonomuraea thailandensis</name>
    <dbReference type="NCBI Taxonomy" id="1188745"/>
    <lineage>
        <taxon>Bacteria</taxon>
        <taxon>Bacillati</taxon>
        <taxon>Actinomycetota</taxon>
        <taxon>Actinomycetes</taxon>
        <taxon>Streptosporangiales</taxon>
        <taxon>Streptosporangiaceae</taxon>
        <taxon>Nonomuraea</taxon>
    </lineage>
</organism>
<dbReference type="EMBL" id="JAMZEB010000002">
    <property type="protein sequence ID" value="MCP2355087.1"/>
    <property type="molecule type" value="Genomic_DNA"/>
</dbReference>
<dbReference type="AlphaFoldDB" id="A0A9X2JZA8"/>
<accession>A0A9X2JZA8</accession>
<feature type="region of interest" description="Disordered" evidence="1">
    <location>
        <begin position="1"/>
        <end position="42"/>
    </location>
</feature>
<sequence>MTRIVRLRGADVTPGGGPRDRDAARSPAVCGREEDRRVRRSV</sequence>
<gene>
    <name evidence="2" type="ORF">HD597_002107</name>
</gene>